<dbReference type="Proteomes" id="UP000238956">
    <property type="component" value="Chromosome"/>
</dbReference>
<dbReference type="AlphaFoldDB" id="A0A2L0D5D2"/>
<organism evidence="2 3">
    <name type="scientific">Streptococcus pluranimalium</name>
    <dbReference type="NCBI Taxonomy" id="82348"/>
    <lineage>
        <taxon>Bacteria</taxon>
        <taxon>Bacillati</taxon>
        <taxon>Bacillota</taxon>
        <taxon>Bacilli</taxon>
        <taxon>Lactobacillales</taxon>
        <taxon>Streptococcaceae</taxon>
        <taxon>Streptococcus</taxon>
    </lineage>
</organism>
<dbReference type="PANTHER" id="PTHR39203">
    <property type="entry name" value="CYTOPLASMIC PROTEIN-RELATED"/>
    <property type="match status" value="1"/>
</dbReference>
<dbReference type="Gene3D" id="3.10.400.10">
    <property type="entry name" value="Sulfate adenylyltransferase"/>
    <property type="match status" value="1"/>
</dbReference>
<evidence type="ECO:0000313" key="2">
    <source>
        <dbReference type="EMBL" id="AUW97017.1"/>
    </source>
</evidence>
<dbReference type="EMBL" id="CP025536">
    <property type="protein sequence ID" value="AUW97017.1"/>
    <property type="molecule type" value="Genomic_DNA"/>
</dbReference>
<dbReference type="InterPro" id="IPR007374">
    <property type="entry name" value="ASCH_domain"/>
</dbReference>
<proteinExistence type="predicted"/>
<evidence type="ECO:0000313" key="3">
    <source>
        <dbReference type="Proteomes" id="UP000238956"/>
    </source>
</evidence>
<protein>
    <submittedName>
        <fullName evidence="2">RNA-binding protein</fullName>
    </submittedName>
</protein>
<dbReference type="PIRSF" id="PIRSF021320">
    <property type="entry name" value="DUF984"/>
    <property type="match status" value="1"/>
</dbReference>
<dbReference type="InterPro" id="IPR015947">
    <property type="entry name" value="PUA-like_sf"/>
</dbReference>
<name>A0A2L0D5D2_9STRE</name>
<accession>A0A2L0D5D2</accession>
<dbReference type="GeneID" id="98393800"/>
<evidence type="ECO:0000259" key="1">
    <source>
        <dbReference type="SMART" id="SM01022"/>
    </source>
</evidence>
<dbReference type="PANTHER" id="PTHR39203:SF1">
    <property type="entry name" value="CYTOPLASMIC PROTEIN"/>
    <property type="match status" value="1"/>
</dbReference>
<sequence length="150" mass="16842">MKALDMWQVYQQINPNIGDEVDAWAFGAEPDLLAQLVLDGTKTATASAFDLYELEGEPLPKVGSYDIVLDSQDDAVCIIEITKVSVVPFKDVSAEHAFKEGEGDRSLAHWCQVHEELFTEWLAEADLAFNEDSKVVLEEFRVVYPKGKKY</sequence>
<gene>
    <name evidence="2" type="ORF">C0J00_07745</name>
</gene>
<feature type="domain" description="ASCH" evidence="1">
    <location>
        <begin position="24"/>
        <end position="144"/>
    </location>
</feature>
<reference evidence="2 3" key="2">
    <citation type="submission" date="2018-02" db="EMBL/GenBank/DDBJ databases">
        <title>Whole genome sequencing analysis of Streptococcus pluranimalium isolated from cattle infected mastitis in China.</title>
        <authorList>
            <person name="Zhang J.-R."/>
            <person name="Hu G.-Z."/>
        </authorList>
    </citation>
    <scope>NUCLEOTIDE SEQUENCE [LARGE SCALE GENOMIC DNA]</scope>
    <source>
        <strain evidence="2 3">TH11417</strain>
    </source>
</reference>
<dbReference type="SUPFAM" id="SSF88697">
    <property type="entry name" value="PUA domain-like"/>
    <property type="match status" value="1"/>
</dbReference>
<dbReference type="RefSeq" id="WP_104968338.1">
    <property type="nucleotide sequence ID" value="NZ_CP025536.1"/>
</dbReference>
<dbReference type="CDD" id="cd06553">
    <property type="entry name" value="ASCH_Ef3133_like"/>
    <property type="match status" value="1"/>
</dbReference>
<dbReference type="InterPro" id="IPR009326">
    <property type="entry name" value="DUF984"/>
</dbReference>
<dbReference type="SMART" id="SM01022">
    <property type="entry name" value="ASCH"/>
    <property type="match status" value="1"/>
</dbReference>
<keyword evidence="3" id="KW-1185">Reference proteome</keyword>
<dbReference type="KEGG" id="splr:C0J00_07745"/>
<dbReference type="OrthoDB" id="9807542at2"/>
<dbReference type="Pfam" id="PF04266">
    <property type="entry name" value="ASCH"/>
    <property type="match status" value="1"/>
</dbReference>
<reference evidence="2 3" key="1">
    <citation type="submission" date="2017-12" db="EMBL/GenBank/DDBJ databases">
        <authorList>
            <person name="Hurst M.R.H."/>
        </authorList>
    </citation>
    <scope>NUCLEOTIDE SEQUENCE [LARGE SCALE GENOMIC DNA]</scope>
    <source>
        <strain evidence="2 3">TH11417</strain>
    </source>
</reference>